<dbReference type="EMBL" id="JAKUDL010000002">
    <property type="protein sequence ID" value="MCH4294192.1"/>
    <property type="molecule type" value="Genomic_DNA"/>
</dbReference>
<keyword evidence="1" id="KW-1133">Transmembrane helix</keyword>
<comment type="caution">
    <text evidence="2">The sequence shown here is derived from an EMBL/GenBank/DDBJ whole genome shotgun (WGS) entry which is preliminary data.</text>
</comment>
<reference evidence="2 3" key="1">
    <citation type="submission" date="2022-02" db="EMBL/GenBank/DDBJ databases">
        <title>The genome sequence of Shewanella sp. 3B26.</title>
        <authorList>
            <person name="Du J."/>
        </authorList>
    </citation>
    <scope>NUCLEOTIDE SEQUENCE [LARGE SCALE GENOMIC DNA]</scope>
    <source>
        <strain evidence="2 3">3B26</strain>
    </source>
</reference>
<protein>
    <submittedName>
        <fullName evidence="2">Uncharacterized protein</fullName>
    </submittedName>
</protein>
<feature type="transmembrane region" description="Helical" evidence="1">
    <location>
        <begin position="62"/>
        <end position="80"/>
    </location>
</feature>
<feature type="transmembrane region" description="Helical" evidence="1">
    <location>
        <begin position="217"/>
        <end position="238"/>
    </location>
</feature>
<dbReference type="AlphaFoldDB" id="A0AAJ1BG53"/>
<evidence type="ECO:0000313" key="3">
    <source>
        <dbReference type="Proteomes" id="UP001297581"/>
    </source>
</evidence>
<proteinExistence type="predicted"/>
<keyword evidence="1" id="KW-0812">Transmembrane</keyword>
<keyword evidence="3" id="KW-1185">Reference proteome</keyword>
<dbReference type="Proteomes" id="UP001297581">
    <property type="component" value="Unassembled WGS sequence"/>
</dbReference>
<sequence length="385" mass="44950">MSSTDGHDEFKDLETIIWRSSLTRRVEDFKNLINQENNFEKYFGIEYLEKLTEKSNGLDAKLFKLITFYFFIMLLLYATQNLKGIELSFFGYNFKNLGHYKEFILFIAAIITPVSAMMASYKKFIDALINECLVKIAPDENIREFYKHQWIDSPSDGLLKKINVNEKVREHGFNMFLLGALILVLGLFLITLVLASFFIQIVVIYDVAVNPATDWYINKFVIFFALSSIVFSWLLLILQMPMPEVDYSNYEKISKLEKDEPEKYKAVISRIYKKKAKKDELANIIFSALIYLVVFSLVSYIWYGLVLGDIDAFLPKALLGSILVIVSSKELLEYFNRHSYRCFFKKYTESSSNRLEAFGRLQKFQFTLKVFVPALLTILYTQFTF</sequence>
<evidence type="ECO:0000313" key="2">
    <source>
        <dbReference type="EMBL" id="MCH4294192.1"/>
    </source>
</evidence>
<organism evidence="2 3">
    <name type="scientific">Shewanella zhuhaiensis</name>
    <dbReference type="NCBI Taxonomy" id="2919576"/>
    <lineage>
        <taxon>Bacteria</taxon>
        <taxon>Pseudomonadati</taxon>
        <taxon>Pseudomonadota</taxon>
        <taxon>Gammaproteobacteria</taxon>
        <taxon>Alteromonadales</taxon>
        <taxon>Shewanellaceae</taxon>
        <taxon>Shewanella</taxon>
    </lineage>
</organism>
<gene>
    <name evidence="2" type="ORF">MJ923_07725</name>
</gene>
<feature type="transmembrane region" description="Helical" evidence="1">
    <location>
        <begin position="176"/>
        <end position="205"/>
    </location>
</feature>
<feature type="transmembrane region" description="Helical" evidence="1">
    <location>
        <begin position="281"/>
        <end position="305"/>
    </location>
</feature>
<dbReference type="RefSeq" id="WP_240590585.1">
    <property type="nucleotide sequence ID" value="NZ_JAKUDL010000002.1"/>
</dbReference>
<evidence type="ECO:0000256" key="1">
    <source>
        <dbReference type="SAM" id="Phobius"/>
    </source>
</evidence>
<name>A0AAJ1BG53_9GAMM</name>
<feature type="transmembrane region" description="Helical" evidence="1">
    <location>
        <begin position="100"/>
        <end position="121"/>
    </location>
</feature>
<keyword evidence="1" id="KW-0472">Membrane</keyword>
<accession>A0AAJ1BG53</accession>